<feature type="transmembrane region" description="Helical" evidence="1">
    <location>
        <begin position="31"/>
        <end position="53"/>
    </location>
</feature>
<evidence type="ECO:0000313" key="2">
    <source>
        <dbReference type="EMBL" id="PAD22588.1"/>
    </source>
</evidence>
<organism evidence="2 3">
    <name type="scientific">Terribacillus saccharophilus</name>
    <dbReference type="NCBI Taxonomy" id="361277"/>
    <lineage>
        <taxon>Bacteria</taxon>
        <taxon>Bacillati</taxon>
        <taxon>Bacillota</taxon>
        <taxon>Bacilli</taxon>
        <taxon>Bacillales</taxon>
        <taxon>Bacillaceae</taxon>
        <taxon>Terribacillus</taxon>
    </lineage>
</organism>
<feature type="transmembrane region" description="Helical" evidence="1">
    <location>
        <begin position="111"/>
        <end position="138"/>
    </location>
</feature>
<comment type="caution">
    <text evidence="2">The sequence shown here is derived from an EMBL/GenBank/DDBJ whole genome shotgun (WGS) entry which is preliminary data.</text>
</comment>
<protein>
    <recommendedName>
        <fullName evidence="4">Yip1 domain-containing protein</fullName>
    </recommendedName>
</protein>
<evidence type="ECO:0000256" key="1">
    <source>
        <dbReference type="SAM" id="Phobius"/>
    </source>
</evidence>
<dbReference type="RefSeq" id="WP_095228107.1">
    <property type="nucleotide sequence ID" value="NZ_NPBK01000001.1"/>
</dbReference>
<gene>
    <name evidence="2" type="ORF">CHH64_02430</name>
</gene>
<accession>A0A268AEN8</accession>
<feature type="transmembrane region" description="Helical" evidence="1">
    <location>
        <begin position="73"/>
        <end position="104"/>
    </location>
</feature>
<dbReference type="Proteomes" id="UP000216013">
    <property type="component" value="Unassembled WGS sequence"/>
</dbReference>
<keyword evidence="1" id="KW-1133">Transmembrane helix</keyword>
<sequence>MTYHTNPFRLLTNPKETLFKLREAEQLRGHWLWTVLILLGFCLVYAALGWVGVGTETLNQLNAVYIGSDYEYAKFWFIIGRLVWGLALGLLIIFVVSLVFYLFYEIPYQKLVVIQLSVGVVFLLEALSWMLLLLAAGLEWDRSPFSLGVIADLFTDRPWVISLFGAVSLFQLFILYFQTRCLLVLFPAKRWHVWAVVGMIYLCYILLLTLLGGIGNKIVAFIFA</sequence>
<keyword evidence="1" id="KW-0812">Transmembrane</keyword>
<dbReference type="AlphaFoldDB" id="A0A268AEN8"/>
<reference evidence="2 3" key="1">
    <citation type="submission" date="2017-07" db="EMBL/GenBank/DDBJ databases">
        <title>Isolation and whole genome analysis of endospore-forming bacteria from heroin.</title>
        <authorList>
            <person name="Kalinowski J."/>
            <person name="Ahrens B."/>
            <person name="Al-Dilaimi A."/>
            <person name="Winkler A."/>
            <person name="Wibberg D."/>
            <person name="Schleenbecker U."/>
            <person name="Ruckert C."/>
            <person name="Wolfel R."/>
            <person name="Grass G."/>
        </authorList>
    </citation>
    <scope>NUCLEOTIDE SEQUENCE [LARGE SCALE GENOMIC DNA]</scope>
    <source>
        <strain evidence="2 3">7528</strain>
    </source>
</reference>
<feature type="transmembrane region" description="Helical" evidence="1">
    <location>
        <begin position="158"/>
        <end position="179"/>
    </location>
</feature>
<name>A0A268AEN8_9BACI</name>
<dbReference type="OrthoDB" id="2455856at2"/>
<keyword evidence="1" id="KW-0472">Membrane</keyword>
<evidence type="ECO:0000313" key="3">
    <source>
        <dbReference type="Proteomes" id="UP000216013"/>
    </source>
</evidence>
<proteinExistence type="predicted"/>
<evidence type="ECO:0008006" key="4">
    <source>
        <dbReference type="Google" id="ProtNLM"/>
    </source>
</evidence>
<feature type="transmembrane region" description="Helical" evidence="1">
    <location>
        <begin position="191"/>
        <end position="214"/>
    </location>
</feature>
<dbReference type="EMBL" id="NPBV01000002">
    <property type="protein sequence ID" value="PAD22588.1"/>
    <property type="molecule type" value="Genomic_DNA"/>
</dbReference>